<proteinExistence type="predicted"/>
<dbReference type="HOGENOM" id="CLU_1613822_0_0_1"/>
<protein>
    <submittedName>
        <fullName evidence="2">AlNc14C181G8221 protein</fullName>
    </submittedName>
</protein>
<feature type="compositionally biased region" description="Basic and acidic residues" evidence="1">
    <location>
        <begin position="18"/>
        <end position="35"/>
    </location>
</feature>
<evidence type="ECO:0000256" key="1">
    <source>
        <dbReference type="SAM" id="MobiDB-lite"/>
    </source>
</evidence>
<feature type="region of interest" description="Disordered" evidence="1">
    <location>
        <begin position="1"/>
        <end position="70"/>
    </location>
</feature>
<dbReference type="EMBL" id="FR824226">
    <property type="protein sequence ID" value="CCA23119.1"/>
    <property type="molecule type" value="Genomic_DNA"/>
</dbReference>
<organism evidence="2">
    <name type="scientific">Albugo laibachii Nc14</name>
    <dbReference type="NCBI Taxonomy" id="890382"/>
    <lineage>
        <taxon>Eukaryota</taxon>
        <taxon>Sar</taxon>
        <taxon>Stramenopiles</taxon>
        <taxon>Oomycota</taxon>
        <taxon>Peronosporomycetes</taxon>
        <taxon>Albuginales</taxon>
        <taxon>Albuginaceae</taxon>
        <taxon>Albugo</taxon>
    </lineage>
</organism>
<accession>F0WP73</accession>
<name>F0WP73_9STRA</name>
<reference evidence="2" key="1">
    <citation type="journal article" date="2011" name="PLoS Biol.">
        <title>Gene gain and loss during evolution of obligate parasitism in the white rust pathogen of Arabidopsis thaliana.</title>
        <authorList>
            <person name="Kemen E."/>
            <person name="Gardiner A."/>
            <person name="Schultz-Larsen T."/>
            <person name="Kemen A.C."/>
            <person name="Balmuth A.L."/>
            <person name="Robert-Seilaniantz A."/>
            <person name="Bailey K."/>
            <person name="Holub E."/>
            <person name="Studholme D.J."/>
            <person name="Maclean D."/>
            <person name="Jones J.D."/>
        </authorList>
    </citation>
    <scope>NUCLEOTIDE SEQUENCE</scope>
</reference>
<feature type="compositionally biased region" description="Basic and acidic residues" evidence="1">
    <location>
        <begin position="46"/>
        <end position="61"/>
    </location>
</feature>
<reference evidence="2" key="2">
    <citation type="submission" date="2011-02" db="EMBL/GenBank/DDBJ databases">
        <authorList>
            <person name="MacLean D."/>
        </authorList>
    </citation>
    <scope>NUCLEOTIDE SEQUENCE</scope>
</reference>
<dbReference type="AlphaFoldDB" id="F0WP73"/>
<evidence type="ECO:0000313" key="2">
    <source>
        <dbReference type="EMBL" id="CCA23119.1"/>
    </source>
</evidence>
<feature type="compositionally biased region" description="Basic residues" evidence="1">
    <location>
        <begin position="36"/>
        <end position="45"/>
    </location>
</feature>
<sequence>MGKYASDDDAPEVVTKSAAKEDAIAQRRVEKEARRSNLKRKRVSRKRLEVKSDEQKSKDETPQPTKLPDNVIELLANQESEKQSEEESSVSIKVVHRQNKPNKILHFGTIQVEKLSNSTTPSYEVSPAALAFTNRRLAPGRQRVNIVRGHDAYFRKDKSIMKIDR</sequence>
<gene>
    <name evidence="2" type="primary">AlNc14C181G8221</name>
    <name evidence="2" type="ORF">ALNC14_092620</name>
</gene>